<dbReference type="EMBL" id="CM046391">
    <property type="protein sequence ID" value="KAI8560752.1"/>
    <property type="molecule type" value="Genomic_DNA"/>
</dbReference>
<name>A0ACC0P511_RHOML</name>
<evidence type="ECO:0000313" key="1">
    <source>
        <dbReference type="EMBL" id="KAI8560752.1"/>
    </source>
</evidence>
<dbReference type="Proteomes" id="UP001062846">
    <property type="component" value="Chromosome 4"/>
</dbReference>
<evidence type="ECO:0000313" key="2">
    <source>
        <dbReference type="Proteomes" id="UP001062846"/>
    </source>
</evidence>
<proteinExistence type="predicted"/>
<reference evidence="1" key="1">
    <citation type="submission" date="2022-02" db="EMBL/GenBank/DDBJ databases">
        <title>Plant Genome Project.</title>
        <authorList>
            <person name="Zhang R.-G."/>
        </authorList>
    </citation>
    <scope>NUCLEOTIDE SEQUENCE</scope>
    <source>
        <strain evidence="1">AT1</strain>
    </source>
</reference>
<accession>A0ACC0P511</accession>
<keyword evidence="2" id="KW-1185">Reference proteome</keyword>
<sequence>MYWLTAKSVLVSIPRWRALSLLLRPPFPRRSFTSSRPLHRRQRERLLCLKEQKDFKGSVKSIRRSRELYNVLDEKNYSHILWWKERMELCRKPSTVQLIKRLTYSNLLGLDINLKNGSLKEGTLNREILQFKSTFPREVLLCRVGDFYEALGIDACILVEYAGLNPFGGLRTDSIPRAGCPVVVYSSLSQTTPSFTLLIAFT</sequence>
<gene>
    <name evidence="1" type="ORF">RHMOL_Rhmol04G0280600</name>
</gene>
<protein>
    <submittedName>
        <fullName evidence="1">Uncharacterized protein</fullName>
    </submittedName>
</protein>
<comment type="caution">
    <text evidence="1">The sequence shown here is derived from an EMBL/GenBank/DDBJ whole genome shotgun (WGS) entry which is preliminary data.</text>
</comment>
<organism evidence="1 2">
    <name type="scientific">Rhododendron molle</name>
    <name type="common">Chinese azalea</name>
    <name type="synonym">Azalea mollis</name>
    <dbReference type="NCBI Taxonomy" id="49168"/>
    <lineage>
        <taxon>Eukaryota</taxon>
        <taxon>Viridiplantae</taxon>
        <taxon>Streptophyta</taxon>
        <taxon>Embryophyta</taxon>
        <taxon>Tracheophyta</taxon>
        <taxon>Spermatophyta</taxon>
        <taxon>Magnoliopsida</taxon>
        <taxon>eudicotyledons</taxon>
        <taxon>Gunneridae</taxon>
        <taxon>Pentapetalae</taxon>
        <taxon>asterids</taxon>
        <taxon>Ericales</taxon>
        <taxon>Ericaceae</taxon>
        <taxon>Ericoideae</taxon>
        <taxon>Rhodoreae</taxon>
        <taxon>Rhododendron</taxon>
    </lineage>
</organism>